<dbReference type="Gene3D" id="2.60.40.10">
    <property type="entry name" value="Immunoglobulins"/>
    <property type="match status" value="1"/>
</dbReference>
<dbReference type="InterPro" id="IPR013783">
    <property type="entry name" value="Ig-like_fold"/>
</dbReference>
<evidence type="ECO:0000256" key="2">
    <source>
        <dbReference type="SAM" id="MobiDB-lite"/>
    </source>
</evidence>
<evidence type="ECO:0000256" key="1">
    <source>
        <dbReference type="ARBA" id="ARBA00022729"/>
    </source>
</evidence>
<evidence type="ECO:0000259" key="5">
    <source>
        <dbReference type="Pfam" id="PF22904"/>
    </source>
</evidence>
<keyword evidence="11" id="KW-1185">Reference proteome</keyword>
<organism evidence="10 11">
    <name type="scientific">Cyanistes caeruleus</name>
    <name type="common">Eurasian blue tit</name>
    <name type="synonym">Parus caeruleus</name>
    <dbReference type="NCBI Taxonomy" id="156563"/>
    <lineage>
        <taxon>Eukaryota</taxon>
        <taxon>Metazoa</taxon>
        <taxon>Chordata</taxon>
        <taxon>Craniata</taxon>
        <taxon>Vertebrata</taxon>
        <taxon>Euteleostomi</taxon>
        <taxon>Archelosauria</taxon>
        <taxon>Archosauria</taxon>
        <taxon>Dinosauria</taxon>
        <taxon>Saurischia</taxon>
        <taxon>Theropoda</taxon>
        <taxon>Coelurosauria</taxon>
        <taxon>Aves</taxon>
        <taxon>Neognathae</taxon>
        <taxon>Neoaves</taxon>
        <taxon>Telluraves</taxon>
        <taxon>Australaves</taxon>
        <taxon>Passeriformes</taxon>
        <taxon>Paridae</taxon>
        <taxon>Cyanistes</taxon>
    </lineage>
</organism>
<sequence>ISKYKVTMIPEDRDKASLVTTETDPHGAFCFKAKSGTYNVQVIIPEAETRAGLALKPKMFPVTVTDRPVMDVTFSQFLASVSGKISCLDACGDLLVTLQSVSRPGEKRSLQLAGSRDSVPFTFEGVLPGKYKVSIVHEDWCWKNKSLELEVLEEDVSGVEFRQTGYMLRCSLSHAITLEFYQDGNGPENVGVYNLSKGVNRFCLSKPGNSFKILGTLNSCLCSFDCRSSPSILTLTAVRHHVLGTIVTDKLMDVTVTIKSSIDSEPALVLGPLKSVQELRREQQLAEIESRRQEREKKGQEEEGTKPPVQEMVEELQGPFLYEFSYWARSGEKITVTPSSKELLFYPPYVEAVVSGESCPGKLIEIHGKAGLFLEGRIHPELEGVEIVISEKGATSALITVFTDDKGTYSVGPLHSDLEYTITAQKEGFVLTAVEGTVGDFKAFALAGVTFEIKSEDDQALAGVLLSLSGGVFRSNLLTQDNGMLTFSNLSPGQYYFKPMMKEFRFEPSSQMIEVQEGQNLKIQITGYRTAYSCYGTVSSLNGEPEQGVSVEAVGQKDCSIYGEDTITDEEGKFRLRGLRPGCVYHVQLKAEGNDHIERALPQHRAIEVGNSDIDDVNIIAFRQINQFDLSGNVITASEYLSTLCNYVVLLDSTLSKSQYDYTLPQVSFTAIGYHKHITLVFSPTRKLPEQDIAQGSYIALPLTLLLLLAGYNHDKLIPLLLQLTTRLQGVRALGQTGSDQGGSEDAKRQTKKQKTRRT</sequence>
<keyword evidence="1" id="KW-0732">Signal</keyword>
<evidence type="ECO:0000259" key="9">
    <source>
        <dbReference type="Pfam" id="PF23660"/>
    </source>
</evidence>
<evidence type="ECO:0000259" key="7">
    <source>
        <dbReference type="Pfam" id="PF23192"/>
    </source>
</evidence>
<dbReference type="AlphaFoldDB" id="A0A8C0VKR5"/>
<feature type="domain" description="NOMO seventh transthyretin-like" evidence="6">
    <location>
        <begin position="168"/>
        <end position="237"/>
    </location>
</feature>
<dbReference type="Proteomes" id="UP000694410">
    <property type="component" value="Unplaced"/>
</dbReference>
<dbReference type="InterPro" id="IPR051417">
    <property type="entry name" value="SDr/BOS_complex"/>
</dbReference>
<dbReference type="Pfam" id="PF23141">
    <property type="entry name" value="Ig_NOMO"/>
    <property type="match status" value="1"/>
</dbReference>
<dbReference type="Pfam" id="PF17802">
    <property type="entry name" value="SpaA"/>
    <property type="match status" value="1"/>
</dbReference>
<accession>A0A8C0VKR5</accession>
<feature type="region of interest" description="Disordered" evidence="2">
    <location>
        <begin position="735"/>
        <end position="759"/>
    </location>
</feature>
<dbReference type="Ensembl" id="ENSCCET00000035533.1">
    <property type="protein sequence ID" value="ENSCCEP00000023544.1"/>
    <property type="gene ID" value="ENSCCEG00000020836.1"/>
</dbReference>
<gene>
    <name evidence="10" type="primary">LOC111935981</name>
</gene>
<evidence type="ECO:0000259" key="8">
    <source>
        <dbReference type="Pfam" id="PF23194"/>
    </source>
</evidence>
<evidence type="ECO:0000313" key="10">
    <source>
        <dbReference type="Ensembl" id="ENSCCEP00000023544.1"/>
    </source>
</evidence>
<dbReference type="SUPFAM" id="SSF49452">
    <property type="entry name" value="Starch-binding domain-like"/>
    <property type="match status" value="2"/>
</dbReference>
<dbReference type="GO" id="GO:0005789">
    <property type="term" value="C:endoplasmic reticulum membrane"/>
    <property type="evidence" value="ECO:0007669"/>
    <property type="project" value="TreeGrafter"/>
</dbReference>
<dbReference type="Pfam" id="PF22904">
    <property type="entry name" value="NOMO1-like_2nd"/>
    <property type="match status" value="1"/>
</dbReference>
<feature type="domain" description="NOMO eighth prealbumin-like" evidence="9">
    <location>
        <begin position="315"/>
        <end position="369"/>
    </location>
</feature>
<dbReference type="Pfam" id="PF22902">
    <property type="entry name" value="NOMO1-like_9th"/>
    <property type="match status" value="1"/>
</dbReference>
<dbReference type="Pfam" id="PF23660">
    <property type="entry name" value="NOMO_8th"/>
    <property type="match status" value="1"/>
</dbReference>
<feature type="region of interest" description="Disordered" evidence="2">
    <location>
        <begin position="289"/>
        <end position="309"/>
    </location>
</feature>
<feature type="domain" description="NOMO fifth transthyretin-like" evidence="8">
    <location>
        <begin position="5"/>
        <end position="74"/>
    </location>
</feature>
<dbReference type="GO" id="GO:0030246">
    <property type="term" value="F:carbohydrate binding"/>
    <property type="evidence" value="ECO:0007669"/>
    <property type="project" value="InterPro"/>
</dbReference>
<dbReference type="InterPro" id="IPR055074">
    <property type="entry name" value="NOMO1-3_2nd"/>
</dbReference>
<dbReference type="InterPro" id="IPR056319">
    <property type="entry name" value="NOMO_7th"/>
</dbReference>
<evidence type="ECO:0000259" key="4">
    <source>
        <dbReference type="Pfam" id="PF22902"/>
    </source>
</evidence>
<proteinExistence type="predicted"/>
<dbReference type="Pfam" id="PF23194">
    <property type="entry name" value="NOMO_5th"/>
    <property type="match status" value="1"/>
</dbReference>
<dbReference type="InterPro" id="IPR013784">
    <property type="entry name" value="Carb-bd-like_fold"/>
</dbReference>
<reference evidence="10" key="1">
    <citation type="submission" date="2025-08" db="UniProtKB">
        <authorList>
            <consortium name="Ensembl"/>
        </authorList>
    </citation>
    <scope>IDENTIFICATION</scope>
</reference>
<feature type="compositionally biased region" description="Basic and acidic residues" evidence="2">
    <location>
        <begin position="289"/>
        <end position="305"/>
    </location>
</feature>
<feature type="domain" description="NOMO-like ninth beta-sandwich" evidence="4">
    <location>
        <begin position="370"/>
        <end position="444"/>
    </location>
</feature>
<protein>
    <submittedName>
        <fullName evidence="10">Nodal modulator 1</fullName>
    </submittedName>
</protein>
<dbReference type="InterPro" id="IPR041033">
    <property type="entry name" value="SpaA_PFL_dom_1"/>
</dbReference>
<evidence type="ECO:0000259" key="3">
    <source>
        <dbReference type="Pfam" id="PF17802"/>
    </source>
</evidence>
<reference evidence="10" key="2">
    <citation type="submission" date="2025-09" db="UniProtKB">
        <authorList>
            <consortium name="Ensembl"/>
        </authorList>
    </citation>
    <scope>IDENTIFICATION</scope>
</reference>
<evidence type="ECO:0000259" key="6">
    <source>
        <dbReference type="Pfam" id="PF23141"/>
    </source>
</evidence>
<dbReference type="PANTHER" id="PTHR23303">
    <property type="entry name" value="CARBOXYPEPTIDASE REGULATORY REGION-CONTAINING"/>
    <property type="match status" value="1"/>
</dbReference>
<name>A0A8C0VKR5_CYACU</name>
<dbReference type="PANTHER" id="PTHR23303:SF14">
    <property type="entry name" value="BOS COMPLEX SUBUNIT NOMO1-RELATED"/>
    <property type="match status" value="1"/>
</dbReference>
<dbReference type="InterPro" id="IPR056191">
    <property type="entry name" value="NOMO_12th"/>
</dbReference>
<feature type="domain" description="NOMO second beta-sandwich" evidence="5">
    <location>
        <begin position="81"/>
        <end position="156"/>
    </location>
</feature>
<feature type="compositionally biased region" description="Basic residues" evidence="2">
    <location>
        <begin position="750"/>
        <end position="759"/>
    </location>
</feature>
<evidence type="ECO:0000313" key="11">
    <source>
        <dbReference type="Proteomes" id="UP000694410"/>
    </source>
</evidence>
<dbReference type="InterPro" id="IPR056190">
    <property type="entry name" value="NOMO_5th"/>
</dbReference>
<dbReference type="InterPro" id="IPR055073">
    <property type="entry name" value="NOMO1-like_9th"/>
</dbReference>
<dbReference type="Pfam" id="PF23192">
    <property type="entry name" value="NOMO_12th"/>
    <property type="match status" value="1"/>
</dbReference>
<feature type="domain" description="SpaA-like prealbumin fold" evidence="3">
    <location>
        <begin position="445"/>
        <end position="526"/>
    </location>
</feature>
<feature type="domain" description="NOMO C-terminal transthyretin-like" evidence="7">
    <location>
        <begin position="646"/>
        <end position="684"/>
    </location>
</feature>
<dbReference type="InterPro" id="IPR056187">
    <property type="entry name" value="NOMO_8th"/>
</dbReference>